<dbReference type="EMBL" id="KZ365989">
    <property type="protein sequence ID" value="PIO57356.1"/>
    <property type="molecule type" value="Genomic_DNA"/>
</dbReference>
<name>A0A2G9THB8_TELCI</name>
<feature type="non-terminal residue" evidence="1">
    <location>
        <position position="60"/>
    </location>
</feature>
<evidence type="ECO:0000313" key="2">
    <source>
        <dbReference type="Proteomes" id="UP000230423"/>
    </source>
</evidence>
<organism evidence="1 2">
    <name type="scientific">Teladorsagia circumcincta</name>
    <name type="common">Brown stomach worm</name>
    <name type="synonym">Ostertagia circumcincta</name>
    <dbReference type="NCBI Taxonomy" id="45464"/>
    <lineage>
        <taxon>Eukaryota</taxon>
        <taxon>Metazoa</taxon>
        <taxon>Ecdysozoa</taxon>
        <taxon>Nematoda</taxon>
        <taxon>Chromadorea</taxon>
        <taxon>Rhabditida</taxon>
        <taxon>Rhabditina</taxon>
        <taxon>Rhabditomorpha</taxon>
        <taxon>Strongyloidea</taxon>
        <taxon>Trichostrongylidae</taxon>
        <taxon>Teladorsagia</taxon>
    </lineage>
</organism>
<keyword evidence="2" id="KW-1185">Reference proteome</keyword>
<proteinExistence type="predicted"/>
<gene>
    <name evidence="1" type="ORF">TELCIR_21237</name>
</gene>
<dbReference type="Proteomes" id="UP000230423">
    <property type="component" value="Unassembled WGS sequence"/>
</dbReference>
<dbReference type="AlphaFoldDB" id="A0A2G9THB8"/>
<evidence type="ECO:0000313" key="1">
    <source>
        <dbReference type="EMBL" id="PIO57356.1"/>
    </source>
</evidence>
<sequence>MEIENIVANTVYIKAREINLMMMFPLIGGGQKKGKSKKWKNYLQFPHYTECLPLRSEIDV</sequence>
<reference evidence="1 2" key="1">
    <citation type="submission" date="2015-09" db="EMBL/GenBank/DDBJ databases">
        <title>Draft genome of the parasitic nematode Teladorsagia circumcincta isolate WARC Sus (inbred).</title>
        <authorList>
            <person name="Mitreva M."/>
        </authorList>
    </citation>
    <scope>NUCLEOTIDE SEQUENCE [LARGE SCALE GENOMIC DNA]</scope>
    <source>
        <strain evidence="1 2">S</strain>
    </source>
</reference>
<dbReference type="InterPro" id="IPR044926">
    <property type="entry name" value="RGS_subdomain_2"/>
</dbReference>
<dbReference type="Gene3D" id="1.10.167.10">
    <property type="entry name" value="Regulator of G-protein Signalling 4, domain 2"/>
    <property type="match status" value="1"/>
</dbReference>
<accession>A0A2G9THB8</accession>
<protein>
    <submittedName>
        <fullName evidence="1">Uncharacterized protein</fullName>
    </submittedName>
</protein>